<dbReference type="EMBL" id="LAZR01043931">
    <property type="protein sequence ID" value="KKL05902.1"/>
    <property type="molecule type" value="Genomic_DNA"/>
</dbReference>
<dbReference type="PROSITE" id="PS51257">
    <property type="entry name" value="PROKAR_LIPOPROTEIN"/>
    <property type="match status" value="1"/>
</dbReference>
<evidence type="ECO:0008006" key="2">
    <source>
        <dbReference type="Google" id="ProtNLM"/>
    </source>
</evidence>
<comment type="caution">
    <text evidence="1">The sequence shown here is derived from an EMBL/GenBank/DDBJ whole genome shotgun (WGS) entry which is preliminary data.</text>
</comment>
<accession>A0A0F9AWC7</accession>
<name>A0A0F9AWC7_9ZZZZ</name>
<dbReference type="AlphaFoldDB" id="A0A0F9AWC7"/>
<gene>
    <name evidence="1" type="ORF">LCGC14_2601400</name>
</gene>
<sequence length="136" mass="14526">MKKIVALLAVVAFAVAACAGPQVLITSEQILTATGVQFVETNVAFNTLCAVNANPRMDVKTCDAWKGFVPEYQATYKQAELLWNDLAACELAEAKTPTGRDCGDKAEIVGTILRVKNTLMNFAFKLLAVTSVKGGV</sequence>
<organism evidence="1">
    <name type="scientific">marine sediment metagenome</name>
    <dbReference type="NCBI Taxonomy" id="412755"/>
    <lineage>
        <taxon>unclassified sequences</taxon>
        <taxon>metagenomes</taxon>
        <taxon>ecological metagenomes</taxon>
    </lineage>
</organism>
<proteinExistence type="predicted"/>
<protein>
    <recommendedName>
        <fullName evidence="2">Lipoprotein</fullName>
    </recommendedName>
</protein>
<evidence type="ECO:0000313" key="1">
    <source>
        <dbReference type="EMBL" id="KKL05902.1"/>
    </source>
</evidence>
<reference evidence="1" key="1">
    <citation type="journal article" date="2015" name="Nature">
        <title>Complex archaea that bridge the gap between prokaryotes and eukaryotes.</title>
        <authorList>
            <person name="Spang A."/>
            <person name="Saw J.H."/>
            <person name="Jorgensen S.L."/>
            <person name="Zaremba-Niedzwiedzka K."/>
            <person name="Martijn J."/>
            <person name="Lind A.E."/>
            <person name="van Eijk R."/>
            <person name="Schleper C."/>
            <person name="Guy L."/>
            <person name="Ettema T.J."/>
        </authorList>
    </citation>
    <scope>NUCLEOTIDE SEQUENCE</scope>
</reference>